<evidence type="ECO:0000259" key="3">
    <source>
        <dbReference type="Pfam" id="PF24564"/>
    </source>
</evidence>
<name>A0A3D8SP00_9HELO</name>
<dbReference type="Proteomes" id="UP000256328">
    <property type="component" value="Unassembled WGS sequence"/>
</dbReference>
<proteinExistence type="predicted"/>
<dbReference type="PANTHER" id="PTHR36681:SF3">
    <property type="entry name" value="NUCLEAR GTPASE, GERMINAL CENTER-ASSOCIATED, TANDEM DUPLICATE 3"/>
    <property type="match status" value="1"/>
</dbReference>
<evidence type="ECO:0000313" key="5">
    <source>
        <dbReference type="Proteomes" id="UP000256328"/>
    </source>
</evidence>
<feature type="compositionally biased region" description="Low complexity" evidence="1">
    <location>
        <begin position="137"/>
        <end position="153"/>
    </location>
</feature>
<dbReference type="SUPFAM" id="SSF52540">
    <property type="entry name" value="P-loop containing nucleoside triphosphate hydrolases"/>
    <property type="match status" value="1"/>
</dbReference>
<dbReference type="InterPro" id="IPR056024">
    <property type="entry name" value="DUF7605"/>
</dbReference>
<dbReference type="EMBL" id="PDLN01000004">
    <property type="protein sequence ID" value="RDW87518.1"/>
    <property type="molecule type" value="Genomic_DNA"/>
</dbReference>
<evidence type="ECO:0000259" key="2">
    <source>
        <dbReference type="Pfam" id="PF00350"/>
    </source>
</evidence>
<keyword evidence="5" id="KW-1185">Reference proteome</keyword>
<evidence type="ECO:0000256" key="1">
    <source>
        <dbReference type="SAM" id="MobiDB-lite"/>
    </source>
</evidence>
<feature type="compositionally biased region" description="Polar residues" evidence="1">
    <location>
        <begin position="165"/>
        <end position="187"/>
    </location>
</feature>
<evidence type="ECO:0000313" key="4">
    <source>
        <dbReference type="EMBL" id="RDW87518.1"/>
    </source>
</evidence>
<feature type="domain" description="DUF7605" evidence="3">
    <location>
        <begin position="719"/>
        <end position="895"/>
    </location>
</feature>
<protein>
    <submittedName>
        <fullName evidence="4">Uncharacterized protein</fullName>
    </submittedName>
</protein>
<dbReference type="InterPro" id="IPR027417">
    <property type="entry name" value="P-loop_NTPase"/>
</dbReference>
<sequence>MSSPLPLPTPPLSSAEILRQGRKIAPLPLRSRKRISTEVESLQTGRNRNESPSLTSASDIHETPLIGLSTSHGQGTDIDQEDTTDTSHLSSHTSEALRITLQSDPVATEPRQTDQEKFTFRLLHNVTPRPSPEPEEASTSSSQDPQISSSQTSLGSFLRSEQDTSRLSPTVNQQQNIASPDTNSSSERGIPRIIQDYSDATPNTGQQFSSPIQVSDLIPGPGHLRSRSISDVSILSNKNDALSPYDVRDEEAPLKPFFTPVFQSALQDGLRIAKKAVTAIEKVVESSDATDYLEGLLGDARKFSTFHTSDTRTIAVLGDSGQGKSSLINALLHFPEIARTGDIGTACTSVVTEYRQKTRDQQAPITIEVEYLSKSEIEEVVKELLWNYRQIFLPDVEDDEIDTKEYARCMRESELAWSALEAGFKHQRSFNKELLRDMSEEGLAKATDQLIQWAHDIEWPDGGTGTWRSTADTAEECCNKTSIFMQDRFWPFTKIIRVYLNAQVLKTGAVLTDLPGLQDTNLDIKQKTARRDFFGPDKEIPHSVMEQLDKKIDDAKKNNDKSAKKKLKRKQEILLIEARNAHVKKGLQDAYSSKVPGGRLKVFCVSNTLYEKYSQKGNMEMVQASEIPELRRYCHTITAGAQLVEAKHFLKSELASLLNSAELWASTAVRPKAENPMDAESIKVILQDMKEESFKAVDHYAAEFQDTLQEVLCGYLVRRDKAWEDAAKDKAEKWNIWHTSQYNAWCRNNGDHRSEKRGSVNWNSELIWKMRSELAYQWDILEEEIPIVFIKLLESIRLSFLKLTSKVQEQGFVAGLAEGIVLRLQYIEFQFGLLQNEFLREVRLVRAHATEPNASSYIVSEMIPAYRSAAAQSGVGRTARQKSIVQGKVTDGTVFPVISVKIKGTIDQLIQSTFARLHKKLDVVVHLIDSDIEIAYPSTPPQIGSFENQEGIEEMRLAVFSTELKDLREMHGEILASVASM</sequence>
<feature type="compositionally biased region" description="Polar residues" evidence="1">
    <location>
        <begin position="38"/>
        <end position="58"/>
    </location>
</feature>
<dbReference type="OrthoDB" id="3598281at2759"/>
<reference evidence="4 5" key="1">
    <citation type="journal article" date="2018" name="IMA Fungus">
        <title>IMA Genome-F 9: Draft genome sequence of Annulohypoxylon stygium, Aspergillus mulundensis, Berkeleyomyces basicola (syn. Thielaviopsis basicola), Ceratocystis smalleyi, two Cercospora beticola strains, Coleophoma cylindrospora, Fusarium fracticaudum, Phialophora cf. hyalina, and Morchella septimelata.</title>
        <authorList>
            <person name="Wingfield B.D."/>
            <person name="Bills G.F."/>
            <person name="Dong Y."/>
            <person name="Huang W."/>
            <person name="Nel W.J."/>
            <person name="Swalarsk-Parry B.S."/>
            <person name="Vaghefi N."/>
            <person name="Wilken P.M."/>
            <person name="An Z."/>
            <person name="de Beer Z.W."/>
            <person name="De Vos L."/>
            <person name="Chen L."/>
            <person name="Duong T.A."/>
            <person name="Gao Y."/>
            <person name="Hammerbacher A."/>
            <person name="Kikkert J.R."/>
            <person name="Li Y."/>
            <person name="Li H."/>
            <person name="Li K."/>
            <person name="Li Q."/>
            <person name="Liu X."/>
            <person name="Ma X."/>
            <person name="Naidoo K."/>
            <person name="Pethybridge S.J."/>
            <person name="Sun J."/>
            <person name="Steenkamp E.T."/>
            <person name="van der Nest M.A."/>
            <person name="van Wyk S."/>
            <person name="Wingfield M.J."/>
            <person name="Xiong C."/>
            <person name="Yue Q."/>
            <person name="Zhang X."/>
        </authorList>
    </citation>
    <scope>NUCLEOTIDE SEQUENCE [LARGE SCALE GENOMIC DNA]</scope>
    <source>
        <strain evidence="4 5">BP5796</strain>
    </source>
</reference>
<feature type="region of interest" description="Disordered" evidence="1">
    <location>
        <begin position="23"/>
        <end position="189"/>
    </location>
</feature>
<feature type="domain" description="Dynamin N-terminal" evidence="2">
    <location>
        <begin position="314"/>
        <end position="522"/>
    </location>
</feature>
<dbReference type="PANTHER" id="PTHR36681">
    <property type="entry name" value="NUCLEAR GTPASE, GERMINAL CENTER-ASSOCIATED, TANDEM DUPLICATE 3"/>
    <property type="match status" value="1"/>
</dbReference>
<dbReference type="InterPro" id="IPR045063">
    <property type="entry name" value="Dynamin_N"/>
</dbReference>
<dbReference type="Pfam" id="PF00350">
    <property type="entry name" value="Dynamin_N"/>
    <property type="match status" value="1"/>
</dbReference>
<accession>A0A3D8SP00</accession>
<dbReference type="Pfam" id="PF24564">
    <property type="entry name" value="DUF7605"/>
    <property type="match status" value="1"/>
</dbReference>
<gene>
    <name evidence="4" type="ORF">BP5796_03212</name>
</gene>
<dbReference type="Gene3D" id="3.40.50.300">
    <property type="entry name" value="P-loop containing nucleotide triphosphate hydrolases"/>
    <property type="match status" value="1"/>
</dbReference>
<dbReference type="AlphaFoldDB" id="A0A3D8SP00"/>
<comment type="caution">
    <text evidence="4">The sequence shown here is derived from an EMBL/GenBank/DDBJ whole genome shotgun (WGS) entry which is preliminary data.</text>
</comment>
<organism evidence="4 5">
    <name type="scientific">Coleophoma crateriformis</name>
    <dbReference type="NCBI Taxonomy" id="565419"/>
    <lineage>
        <taxon>Eukaryota</taxon>
        <taxon>Fungi</taxon>
        <taxon>Dikarya</taxon>
        <taxon>Ascomycota</taxon>
        <taxon>Pezizomycotina</taxon>
        <taxon>Leotiomycetes</taxon>
        <taxon>Helotiales</taxon>
        <taxon>Dermateaceae</taxon>
        <taxon>Coleophoma</taxon>
    </lineage>
</organism>